<dbReference type="AlphaFoldDB" id="A0A367R3Y2"/>
<proteinExistence type="predicted"/>
<accession>A0A367R3Y2</accession>
<evidence type="ECO:0000313" key="3">
    <source>
        <dbReference type="Proteomes" id="UP000252085"/>
    </source>
</evidence>
<dbReference type="NCBIfam" id="NF033859">
    <property type="entry name" value="SMEK_N"/>
    <property type="match status" value="1"/>
</dbReference>
<dbReference type="Pfam" id="PF21941">
    <property type="entry name" value="SMEK_N"/>
    <property type="match status" value="1"/>
</dbReference>
<dbReference type="Proteomes" id="UP000252085">
    <property type="component" value="Unassembled WGS sequence"/>
</dbReference>
<sequence>MSFFVTEIKAATAMEKTDINKVSENVLIPLFAEIYGFENIKNLNFTEGSNFPGIDLGDETAKVAFQITATPNISKIKHTLNKFIEYELYKKYDRLIIYVLLEKQNSYSNKEINKIIQGKLNFNPKQDILDYRDVLKAINQFQIEKALIIKTLLEANFGTGKMQVESEELVDGSHKKLNSELEETLKLYFTKCFEDDEFAELDQAGETDPESRTLLEQIFIDLDIKIRGEKPIKLRLEDLPESTRRKFFYLEEADDIPF</sequence>
<dbReference type="EMBL" id="LXQE01000178">
    <property type="protein sequence ID" value="RCJ31105.1"/>
    <property type="molecule type" value="Genomic_DNA"/>
</dbReference>
<evidence type="ECO:0000313" key="2">
    <source>
        <dbReference type="EMBL" id="RCJ31105.1"/>
    </source>
</evidence>
<dbReference type="InterPro" id="IPR047740">
    <property type="entry name" value="SMEK_dom"/>
</dbReference>
<gene>
    <name evidence="2" type="ORF">A6769_31685</name>
</gene>
<feature type="domain" description="SMEK" evidence="1">
    <location>
        <begin position="2"/>
        <end position="139"/>
    </location>
</feature>
<evidence type="ECO:0000259" key="1">
    <source>
        <dbReference type="Pfam" id="PF21941"/>
    </source>
</evidence>
<comment type="caution">
    <text evidence="2">The sequence shown here is derived from an EMBL/GenBank/DDBJ whole genome shotgun (WGS) entry which is preliminary data.</text>
</comment>
<protein>
    <recommendedName>
        <fullName evidence="1">SMEK domain-containing protein</fullName>
    </recommendedName>
</protein>
<name>A0A367R3Y2_NOSPU</name>
<organism evidence="2 3">
    <name type="scientific">Nostoc punctiforme NIES-2108</name>
    <dbReference type="NCBI Taxonomy" id="1356359"/>
    <lineage>
        <taxon>Bacteria</taxon>
        <taxon>Bacillati</taxon>
        <taxon>Cyanobacteriota</taxon>
        <taxon>Cyanophyceae</taxon>
        <taxon>Nostocales</taxon>
        <taxon>Nostocaceae</taxon>
        <taxon>Nostoc</taxon>
    </lineage>
</organism>
<reference evidence="2 3" key="1">
    <citation type="submission" date="2016-04" db="EMBL/GenBank/DDBJ databases">
        <authorList>
            <person name="Evans L.H."/>
            <person name="Alamgir A."/>
            <person name="Owens N."/>
            <person name="Weber N.D."/>
            <person name="Virtaneva K."/>
            <person name="Barbian K."/>
            <person name="Babar A."/>
            <person name="Rosenke K."/>
        </authorList>
    </citation>
    <scope>NUCLEOTIDE SEQUENCE [LARGE SCALE GENOMIC DNA]</scope>
    <source>
        <strain evidence="2">NIES-2108</strain>
    </source>
</reference>